<protein>
    <submittedName>
        <fullName evidence="1">Uncharacterized protein</fullName>
    </submittedName>
</protein>
<dbReference type="GeneID" id="29125468"/>
<accession>A0A127AWV6</accession>
<dbReference type="RefSeq" id="YP_009302689.1">
    <property type="nucleotide sequence ID" value="NC_031245.1"/>
</dbReference>
<dbReference type="KEGG" id="vg:29125468"/>
<reference evidence="1 2" key="1">
    <citation type="submission" date="2015-08" db="EMBL/GenBank/DDBJ databases">
        <authorList>
            <person name="Babu N.S."/>
            <person name="Beckwith C.J."/>
            <person name="Beseler K.G."/>
            <person name="Brison A."/>
            <person name="Carone J.V."/>
            <person name="Caskin T.P."/>
            <person name="Diamond M."/>
            <person name="Durham M.E."/>
            <person name="Foxe J.M."/>
            <person name="Go M."/>
            <person name="Henderson B.A."/>
            <person name="Jones I.B."/>
            <person name="McGettigan J.A."/>
            <person name="Micheletti S.J."/>
            <person name="Nasrallah M.E."/>
            <person name="Ortiz D."/>
            <person name="Piller C.R."/>
            <person name="Privatt S.R."/>
            <person name="Schneider S.L."/>
            <person name="Sharp S."/>
            <person name="Smith T.C."/>
            <person name="Stanton J.D."/>
            <person name="Ullery H.E."/>
            <person name="Wilson R.J."/>
            <person name="Serrano M.G."/>
            <person name="Buck G."/>
            <person name="Lee V."/>
            <person name="Wang Y."/>
            <person name="Carvalho R."/>
            <person name="Voegtly L."/>
            <person name="Shi R."/>
            <person name="Duckworth R."/>
            <person name="Johnson A."/>
            <person name="Loviza R."/>
            <person name="Walstead R."/>
            <person name="Shah Z."/>
            <person name="Kiflezghi M."/>
            <person name="Wade K."/>
            <person name="Ball S.L."/>
            <person name="Bradley K.W."/>
            <person name="Asai D.J."/>
            <person name="Bowman C.A."/>
            <person name="Russell D.A."/>
            <person name="Pope W.H."/>
            <person name="Jacobs-Sera D."/>
            <person name="Hendrix R.W."/>
            <person name="Hatfull G.F."/>
        </authorList>
    </citation>
    <scope>NUCLEOTIDE SEQUENCE [LARGE SCALE GENOMIC DNA]</scope>
</reference>
<name>A0A127AWV6_9CAUD</name>
<keyword evidence="2" id="KW-1185">Reference proteome</keyword>
<organism evidence="1 2">
    <name type="scientific">Bacillus phage SP-15</name>
    <dbReference type="NCBI Taxonomy" id="1792032"/>
    <lineage>
        <taxon>Viruses</taxon>
        <taxon>Duplodnaviria</taxon>
        <taxon>Heunggongvirae</taxon>
        <taxon>Uroviricota</taxon>
        <taxon>Caudoviricetes</taxon>
        <taxon>Thornevirus</taxon>
        <taxon>Thornevirus SP15</taxon>
    </lineage>
</organism>
<evidence type="ECO:0000313" key="2">
    <source>
        <dbReference type="Proteomes" id="UP000203261"/>
    </source>
</evidence>
<dbReference type="Proteomes" id="UP000203261">
    <property type="component" value="Segment"/>
</dbReference>
<proteinExistence type="predicted"/>
<gene>
    <name evidence="1" type="ORF">SP15_292</name>
</gene>
<dbReference type="EMBL" id="KT624200">
    <property type="protein sequence ID" value="AMM45100.1"/>
    <property type="molecule type" value="Genomic_DNA"/>
</dbReference>
<sequence length="57" mass="6719">MKKWNVVYWNDSENRSKIQGDIWADDYDSAKKVFLELYPEVTRVIGIYEIRTGGCNC</sequence>
<evidence type="ECO:0000313" key="1">
    <source>
        <dbReference type="EMBL" id="AMM45100.1"/>
    </source>
</evidence>